<accession>A0A9P5TZ36</accession>
<dbReference type="OrthoDB" id="2902116at2759"/>
<protein>
    <submittedName>
        <fullName evidence="1">Uncharacterized protein</fullName>
    </submittedName>
</protein>
<sequence>MYSSRDQQNYKYTTNFLHDHSRSDRIARLGYNCLELNKLLGLCDPNEPWTIRGDGDGLQHLSVTTLAFDAAVKACLWLQASLSPRRSLLYGQMEFLLICDPGRLEMMLQRVVDFIRHLVKYLSVSSLNQSIEKQATEIGDDLRKVIVLKLDDCFINGYDLQIFQPT</sequence>
<organism evidence="1 2">
    <name type="scientific">Rhodocollybia butyracea</name>
    <dbReference type="NCBI Taxonomy" id="206335"/>
    <lineage>
        <taxon>Eukaryota</taxon>
        <taxon>Fungi</taxon>
        <taxon>Dikarya</taxon>
        <taxon>Basidiomycota</taxon>
        <taxon>Agaricomycotina</taxon>
        <taxon>Agaricomycetes</taxon>
        <taxon>Agaricomycetidae</taxon>
        <taxon>Agaricales</taxon>
        <taxon>Marasmiineae</taxon>
        <taxon>Omphalotaceae</taxon>
        <taxon>Rhodocollybia</taxon>
    </lineage>
</organism>
<comment type="caution">
    <text evidence="1">The sequence shown here is derived from an EMBL/GenBank/DDBJ whole genome shotgun (WGS) entry which is preliminary data.</text>
</comment>
<dbReference type="AlphaFoldDB" id="A0A9P5TZ36"/>
<reference evidence="1" key="1">
    <citation type="submission" date="2020-11" db="EMBL/GenBank/DDBJ databases">
        <authorList>
            <consortium name="DOE Joint Genome Institute"/>
            <person name="Ahrendt S."/>
            <person name="Riley R."/>
            <person name="Andreopoulos W."/>
            <person name="Labutti K."/>
            <person name="Pangilinan J."/>
            <person name="Ruiz-Duenas F.J."/>
            <person name="Barrasa J.M."/>
            <person name="Sanchez-Garcia M."/>
            <person name="Camarero S."/>
            <person name="Miyauchi S."/>
            <person name="Serrano A."/>
            <person name="Linde D."/>
            <person name="Babiker R."/>
            <person name="Drula E."/>
            <person name="Ayuso-Fernandez I."/>
            <person name="Pacheco R."/>
            <person name="Padilla G."/>
            <person name="Ferreira P."/>
            <person name="Barriuso J."/>
            <person name="Kellner H."/>
            <person name="Castanera R."/>
            <person name="Alfaro M."/>
            <person name="Ramirez L."/>
            <person name="Pisabarro A.G."/>
            <person name="Kuo A."/>
            <person name="Tritt A."/>
            <person name="Lipzen A."/>
            <person name="He G."/>
            <person name="Yan M."/>
            <person name="Ng V."/>
            <person name="Cullen D."/>
            <person name="Martin F."/>
            <person name="Rosso M.-N."/>
            <person name="Henrissat B."/>
            <person name="Hibbett D."/>
            <person name="Martinez A.T."/>
            <person name="Grigoriev I.V."/>
        </authorList>
    </citation>
    <scope>NUCLEOTIDE SEQUENCE</scope>
    <source>
        <strain evidence="1">AH 40177</strain>
    </source>
</reference>
<dbReference type="Proteomes" id="UP000772434">
    <property type="component" value="Unassembled WGS sequence"/>
</dbReference>
<evidence type="ECO:0000313" key="2">
    <source>
        <dbReference type="Proteomes" id="UP000772434"/>
    </source>
</evidence>
<evidence type="ECO:0000313" key="1">
    <source>
        <dbReference type="EMBL" id="KAF9060436.1"/>
    </source>
</evidence>
<keyword evidence="2" id="KW-1185">Reference proteome</keyword>
<dbReference type="EMBL" id="JADNRY010000244">
    <property type="protein sequence ID" value="KAF9060436.1"/>
    <property type="molecule type" value="Genomic_DNA"/>
</dbReference>
<gene>
    <name evidence="1" type="ORF">BDP27DRAFT_1430100</name>
</gene>
<proteinExistence type="predicted"/>
<name>A0A9P5TZ36_9AGAR</name>